<evidence type="ECO:0000313" key="1">
    <source>
        <dbReference type="EMBL" id="CAD8081363.1"/>
    </source>
</evidence>
<dbReference type="EMBL" id="CAJJDM010000067">
    <property type="protein sequence ID" value="CAD8081363.1"/>
    <property type="molecule type" value="Genomic_DNA"/>
</dbReference>
<name>A0A8S1MWF4_PARPR</name>
<organism evidence="1 2">
    <name type="scientific">Paramecium primaurelia</name>
    <dbReference type="NCBI Taxonomy" id="5886"/>
    <lineage>
        <taxon>Eukaryota</taxon>
        <taxon>Sar</taxon>
        <taxon>Alveolata</taxon>
        <taxon>Ciliophora</taxon>
        <taxon>Intramacronucleata</taxon>
        <taxon>Oligohymenophorea</taxon>
        <taxon>Peniculida</taxon>
        <taxon>Parameciidae</taxon>
        <taxon>Paramecium</taxon>
    </lineage>
</organism>
<sequence length="61" mass="7380">MNFLGLKEFMFTETFSDRLIFRGKDALKDKKAYFIQKKMKKQKDKHKEGDIELLNIQNDCY</sequence>
<keyword evidence="2" id="KW-1185">Reference proteome</keyword>
<dbReference type="Proteomes" id="UP000688137">
    <property type="component" value="Unassembled WGS sequence"/>
</dbReference>
<comment type="caution">
    <text evidence="1">The sequence shown here is derived from an EMBL/GenBank/DDBJ whole genome shotgun (WGS) entry which is preliminary data.</text>
</comment>
<proteinExistence type="predicted"/>
<evidence type="ECO:0000313" key="2">
    <source>
        <dbReference type="Proteomes" id="UP000688137"/>
    </source>
</evidence>
<protein>
    <submittedName>
        <fullName evidence="1">Uncharacterized protein</fullName>
    </submittedName>
</protein>
<dbReference type="AlphaFoldDB" id="A0A8S1MWF4"/>
<reference evidence="1" key="1">
    <citation type="submission" date="2021-01" db="EMBL/GenBank/DDBJ databases">
        <authorList>
            <consortium name="Genoscope - CEA"/>
            <person name="William W."/>
        </authorList>
    </citation>
    <scope>NUCLEOTIDE SEQUENCE</scope>
</reference>
<gene>
    <name evidence="1" type="ORF">PPRIM_AZ9-3.1.T0650191</name>
</gene>
<accession>A0A8S1MWF4</accession>